<gene>
    <name evidence="2" type="ORF">HYQ45_003835</name>
</gene>
<dbReference type="EMBL" id="JAEMWZ010000063">
    <property type="protein sequence ID" value="KAG7139163.1"/>
    <property type="molecule type" value="Genomic_DNA"/>
</dbReference>
<dbReference type="PANTHER" id="PTHR47534:SF3">
    <property type="entry name" value="ALCOHOL DEHYDROGENASE-LIKE C-TERMINAL DOMAIN-CONTAINING PROTEIN"/>
    <property type="match status" value="1"/>
</dbReference>
<dbReference type="OrthoDB" id="2898509at2759"/>
<keyword evidence="1" id="KW-0560">Oxidoreductase</keyword>
<proteinExistence type="predicted"/>
<comment type="caution">
    <text evidence="2">The sequence shown here is derived from an EMBL/GenBank/DDBJ whole genome shotgun (WGS) entry which is preliminary data.</text>
</comment>
<name>A0A8I2ZW71_VERLO</name>
<reference evidence="2" key="1">
    <citation type="journal article" date="2021" name="Mol. Plant Pathol.">
        <title>A 20-kb lineage-specific genomic region tames virulence in pathogenic amphidiploid Verticillium longisporum.</title>
        <authorList>
            <person name="Harting R."/>
            <person name="Starke J."/>
            <person name="Kusch H."/>
            <person name="Poggeler S."/>
            <person name="Maurus I."/>
            <person name="Schluter R."/>
            <person name="Landesfeind M."/>
            <person name="Bulla I."/>
            <person name="Nowrousian M."/>
            <person name="de Jonge R."/>
            <person name="Stahlhut G."/>
            <person name="Hoff K.J."/>
            <person name="Asshauer K.P."/>
            <person name="Thurmer A."/>
            <person name="Stanke M."/>
            <person name="Daniel R."/>
            <person name="Morgenstern B."/>
            <person name="Thomma B.P.H.J."/>
            <person name="Kronstad J.W."/>
            <person name="Braus-Stromeyer S.A."/>
            <person name="Braus G.H."/>
        </authorList>
    </citation>
    <scope>NUCLEOTIDE SEQUENCE</scope>
    <source>
        <strain evidence="2">Vl32</strain>
    </source>
</reference>
<dbReference type="InterPro" id="IPR052228">
    <property type="entry name" value="Sec_Metab_Biosynth_Oxidored"/>
</dbReference>
<evidence type="ECO:0000256" key="1">
    <source>
        <dbReference type="ARBA" id="ARBA00023002"/>
    </source>
</evidence>
<dbReference type="AlphaFoldDB" id="A0A8I2ZW71"/>
<accession>A0A8I2ZW71</accession>
<dbReference type="Proteomes" id="UP000689129">
    <property type="component" value="Unassembled WGS sequence"/>
</dbReference>
<dbReference type="PANTHER" id="PTHR47534">
    <property type="entry name" value="YALI0E05731P"/>
    <property type="match status" value="1"/>
</dbReference>
<evidence type="ECO:0000313" key="2">
    <source>
        <dbReference type="EMBL" id="KAG7139163.1"/>
    </source>
</evidence>
<evidence type="ECO:0000313" key="3">
    <source>
        <dbReference type="Proteomes" id="UP000689129"/>
    </source>
</evidence>
<dbReference type="InterPro" id="IPR002347">
    <property type="entry name" value="SDR_fam"/>
</dbReference>
<sequence>MKLPRCHLLDNTNNMVAIKQIRACNGQLNDETVPRTAVFVGATSGIGKATLQSLVNIGSPVRAYIVGRASTESAMKPFLDELRASNPKADLIYVPGEVSLLAEVKRISLDIKSREPTVDLLFLSAGYAPLGGRIDTSEGFEVTMALQYFGRILMTLHLLPNLRAAASPRVVSVLSGNLLHPSLNVDDMTLDKPGAWGGIRSQTQVGSLTNLALDRLAADPANASLSFTHDWPGAVDTGNAYRHWKGPSLWAPLPLTALLKPIYWIMGYSFDETGQRHLYLATSGDFGGRGPKIEGVHAESTSGRRGGGLYLLDHRCDAKFKKPAFEKLKDSAQERVWTRTMEILEPFL</sequence>
<organism evidence="2 3">
    <name type="scientific">Verticillium longisporum</name>
    <name type="common">Verticillium dahliae var. longisporum</name>
    <dbReference type="NCBI Taxonomy" id="100787"/>
    <lineage>
        <taxon>Eukaryota</taxon>
        <taxon>Fungi</taxon>
        <taxon>Dikarya</taxon>
        <taxon>Ascomycota</taxon>
        <taxon>Pezizomycotina</taxon>
        <taxon>Sordariomycetes</taxon>
        <taxon>Hypocreomycetidae</taxon>
        <taxon>Glomerellales</taxon>
        <taxon>Plectosphaerellaceae</taxon>
        <taxon>Verticillium</taxon>
    </lineage>
</organism>
<dbReference type="GO" id="GO:0016491">
    <property type="term" value="F:oxidoreductase activity"/>
    <property type="evidence" value="ECO:0007669"/>
    <property type="project" value="UniProtKB-KW"/>
</dbReference>
<dbReference type="Pfam" id="PF00106">
    <property type="entry name" value="adh_short"/>
    <property type="match status" value="1"/>
</dbReference>
<protein>
    <submittedName>
        <fullName evidence="2">NmrA-like family domain-containing oxidoreductase notO</fullName>
    </submittedName>
</protein>